<dbReference type="Pfam" id="PF00176">
    <property type="entry name" value="SNF2-rel_dom"/>
    <property type="match status" value="1"/>
</dbReference>
<dbReference type="CDD" id="cd18793">
    <property type="entry name" value="SF2_C_SNF"/>
    <property type="match status" value="1"/>
</dbReference>
<evidence type="ECO:0000313" key="8">
    <source>
        <dbReference type="Proteomes" id="UP000504637"/>
    </source>
</evidence>
<dbReference type="SUPFAM" id="SSF52540">
    <property type="entry name" value="P-loop containing nucleoside triphosphate hydrolases"/>
    <property type="match status" value="2"/>
</dbReference>
<feature type="compositionally biased region" description="Basic residues" evidence="6">
    <location>
        <begin position="140"/>
        <end position="149"/>
    </location>
</feature>
<evidence type="ECO:0000256" key="2">
    <source>
        <dbReference type="ARBA" id="ARBA00022679"/>
    </source>
</evidence>
<evidence type="ECO:0000256" key="4">
    <source>
        <dbReference type="ARBA" id="ARBA00022801"/>
    </source>
</evidence>
<feature type="compositionally biased region" description="Basic and acidic residues" evidence="6">
    <location>
        <begin position="86"/>
        <end position="117"/>
    </location>
</feature>
<feature type="compositionally biased region" description="Pro residues" evidence="6">
    <location>
        <begin position="126"/>
        <end position="135"/>
    </location>
</feature>
<feature type="region of interest" description="Disordered" evidence="6">
    <location>
        <begin position="28"/>
        <end position="61"/>
    </location>
</feature>
<dbReference type="GeneID" id="54363168"/>
<dbReference type="InterPro" id="IPR049730">
    <property type="entry name" value="SNF2/RAD54-like_C"/>
</dbReference>
<reference evidence="9" key="2">
    <citation type="submission" date="2020-04" db="EMBL/GenBank/DDBJ databases">
        <authorList>
            <consortium name="NCBI Genome Project"/>
        </authorList>
    </citation>
    <scope>NUCLEOTIDE SEQUENCE</scope>
    <source>
        <strain evidence="9">CBS 342.82</strain>
    </source>
</reference>
<dbReference type="Proteomes" id="UP000504637">
    <property type="component" value="Unplaced"/>
</dbReference>
<reference evidence="9" key="1">
    <citation type="submission" date="2020-01" db="EMBL/GenBank/DDBJ databases">
        <authorList>
            <consortium name="DOE Joint Genome Institute"/>
            <person name="Haridas S."/>
            <person name="Albert R."/>
            <person name="Binder M."/>
            <person name="Bloem J."/>
            <person name="Labutti K."/>
            <person name="Salamov A."/>
            <person name="Andreopoulos B."/>
            <person name="Baker S.E."/>
            <person name="Barry K."/>
            <person name="Bills G."/>
            <person name="Bluhm B.H."/>
            <person name="Cannon C."/>
            <person name="Castanera R."/>
            <person name="Culley D.E."/>
            <person name="Daum C."/>
            <person name="Ezra D."/>
            <person name="Gonzalez J.B."/>
            <person name="Henrissat B."/>
            <person name="Kuo A."/>
            <person name="Liang C."/>
            <person name="Lipzen A."/>
            <person name="Lutzoni F."/>
            <person name="Magnuson J."/>
            <person name="Mondo S."/>
            <person name="Nolan M."/>
            <person name="Ohm R."/>
            <person name="Pangilinan J."/>
            <person name="Park H.-J."/>
            <person name="Ramirez L."/>
            <person name="Alfaro M."/>
            <person name="Sun H."/>
            <person name="Tritt A."/>
            <person name="Yoshinaga Y."/>
            <person name="Zwiers L.-H."/>
            <person name="Turgeon B.G."/>
            <person name="Goodwin S.B."/>
            <person name="Spatafora J.W."/>
            <person name="Crous P.W."/>
            <person name="Grigoriev I.V."/>
        </authorList>
    </citation>
    <scope>NUCLEOTIDE SEQUENCE</scope>
    <source>
        <strain evidence="9">CBS 342.82</strain>
    </source>
</reference>
<keyword evidence="3" id="KW-0547">Nucleotide-binding</keyword>
<dbReference type="InterPro" id="IPR001650">
    <property type="entry name" value="Helicase_C-like"/>
</dbReference>
<feature type="region of interest" description="Disordered" evidence="6">
    <location>
        <begin position="2120"/>
        <end position="2144"/>
    </location>
</feature>
<dbReference type="Gene3D" id="3.40.50.150">
    <property type="entry name" value="Vaccinia Virus protein VP39"/>
    <property type="match status" value="1"/>
</dbReference>
<dbReference type="InterPro" id="IPR029063">
    <property type="entry name" value="SAM-dependent_MTases_sf"/>
</dbReference>
<evidence type="ECO:0000256" key="6">
    <source>
        <dbReference type="SAM" id="MobiDB-lite"/>
    </source>
</evidence>
<dbReference type="SUPFAM" id="SSF53335">
    <property type="entry name" value="S-adenosyl-L-methionine-dependent methyltransferases"/>
    <property type="match status" value="1"/>
</dbReference>
<keyword evidence="1" id="KW-0489">Methyltransferase</keyword>
<keyword evidence="8" id="KW-1185">Reference proteome</keyword>
<dbReference type="PANTHER" id="PTHR45626:SF26">
    <property type="entry name" value="FAMILY HELICASE, PUTATIVE (AFU_ORTHOLOGUE AFUA_2G09120)-RELATED"/>
    <property type="match status" value="1"/>
</dbReference>
<evidence type="ECO:0000313" key="9">
    <source>
        <dbReference type="RefSeq" id="XP_033457513.1"/>
    </source>
</evidence>
<keyword evidence="4" id="KW-0378">Hydrolase</keyword>
<dbReference type="GO" id="GO:0005524">
    <property type="term" value="F:ATP binding"/>
    <property type="evidence" value="ECO:0007669"/>
    <property type="project" value="UniProtKB-KW"/>
</dbReference>
<dbReference type="InterPro" id="IPR001525">
    <property type="entry name" value="C5_MeTfrase"/>
</dbReference>
<gene>
    <name evidence="9" type="ORF">K489DRAFT_382417</name>
</gene>
<dbReference type="RefSeq" id="XP_033457513.1">
    <property type="nucleotide sequence ID" value="XM_033605368.1"/>
</dbReference>
<keyword evidence="5" id="KW-0067">ATP-binding</keyword>
<dbReference type="Gene3D" id="3.40.50.300">
    <property type="entry name" value="P-loop containing nucleotide triphosphate hydrolases"/>
    <property type="match status" value="2"/>
</dbReference>
<feature type="compositionally biased region" description="Basic and acidic residues" evidence="6">
    <location>
        <begin position="2133"/>
        <end position="2144"/>
    </location>
</feature>
<dbReference type="GO" id="GO:0032259">
    <property type="term" value="P:methylation"/>
    <property type="evidence" value="ECO:0007669"/>
    <property type="project" value="UniProtKB-KW"/>
</dbReference>
<evidence type="ECO:0000256" key="5">
    <source>
        <dbReference type="ARBA" id="ARBA00022840"/>
    </source>
</evidence>
<dbReference type="InterPro" id="IPR014001">
    <property type="entry name" value="Helicase_ATP-bd"/>
</dbReference>
<name>A0A6J3M0P7_9PEZI</name>
<dbReference type="PANTHER" id="PTHR45626">
    <property type="entry name" value="TRANSCRIPTION TERMINATION FACTOR 2-RELATED"/>
    <property type="match status" value="1"/>
</dbReference>
<protein>
    <recommendedName>
        <fullName evidence="7">Helicase C-terminal domain-containing protein</fullName>
    </recommendedName>
</protein>
<dbReference type="PROSITE" id="PS51194">
    <property type="entry name" value="HELICASE_CTER"/>
    <property type="match status" value="1"/>
</dbReference>
<feature type="domain" description="Helicase C-terminal" evidence="7">
    <location>
        <begin position="1975"/>
        <end position="2124"/>
    </location>
</feature>
<feature type="compositionally biased region" description="Polar residues" evidence="6">
    <location>
        <begin position="202"/>
        <end position="218"/>
    </location>
</feature>
<evidence type="ECO:0000256" key="3">
    <source>
        <dbReference type="ARBA" id="ARBA00022741"/>
    </source>
</evidence>
<dbReference type="GO" id="GO:0016787">
    <property type="term" value="F:hydrolase activity"/>
    <property type="evidence" value="ECO:0007669"/>
    <property type="project" value="UniProtKB-KW"/>
</dbReference>
<reference evidence="9" key="3">
    <citation type="submission" date="2025-08" db="UniProtKB">
        <authorList>
            <consortium name="RefSeq"/>
        </authorList>
    </citation>
    <scope>IDENTIFICATION</scope>
    <source>
        <strain evidence="9">CBS 342.82</strain>
    </source>
</reference>
<dbReference type="InterPro" id="IPR027417">
    <property type="entry name" value="P-loop_NTPase"/>
</dbReference>
<dbReference type="GO" id="GO:0008094">
    <property type="term" value="F:ATP-dependent activity, acting on DNA"/>
    <property type="evidence" value="ECO:0007669"/>
    <property type="project" value="TreeGrafter"/>
</dbReference>
<dbReference type="GO" id="GO:0006281">
    <property type="term" value="P:DNA repair"/>
    <property type="evidence" value="ECO:0007669"/>
    <property type="project" value="TreeGrafter"/>
</dbReference>
<keyword evidence="2" id="KW-0808">Transferase</keyword>
<dbReference type="GO" id="GO:0008168">
    <property type="term" value="F:methyltransferase activity"/>
    <property type="evidence" value="ECO:0007669"/>
    <property type="project" value="UniProtKB-KW"/>
</dbReference>
<organism evidence="9">
    <name type="scientific">Dissoconium aciculare CBS 342.82</name>
    <dbReference type="NCBI Taxonomy" id="1314786"/>
    <lineage>
        <taxon>Eukaryota</taxon>
        <taxon>Fungi</taxon>
        <taxon>Dikarya</taxon>
        <taxon>Ascomycota</taxon>
        <taxon>Pezizomycotina</taxon>
        <taxon>Dothideomycetes</taxon>
        <taxon>Dothideomycetidae</taxon>
        <taxon>Mycosphaerellales</taxon>
        <taxon>Dissoconiaceae</taxon>
        <taxon>Dissoconium</taxon>
    </lineage>
</organism>
<feature type="region of interest" description="Disordered" evidence="6">
    <location>
        <begin position="177"/>
        <end position="261"/>
    </location>
</feature>
<feature type="compositionally biased region" description="Basic and acidic residues" evidence="6">
    <location>
        <begin position="177"/>
        <end position="193"/>
    </location>
</feature>
<dbReference type="GO" id="GO:0005634">
    <property type="term" value="C:nucleus"/>
    <property type="evidence" value="ECO:0007669"/>
    <property type="project" value="TreeGrafter"/>
</dbReference>
<dbReference type="InterPro" id="IPR050628">
    <property type="entry name" value="SNF2_RAD54_helicase_TF"/>
</dbReference>
<dbReference type="Pfam" id="PF00271">
    <property type="entry name" value="Helicase_C"/>
    <property type="match status" value="1"/>
</dbReference>
<dbReference type="OrthoDB" id="423221at2759"/>
<dbReference type="SMART" id="SM00487">
    <property type="entry name" value="DEXDc"/>
    <property type="match status" value="1"/>
</dbReference>
<evidence type="ECO:0000259" key="7">
    <source>
        <dbReference type="PROSITE" id="PS51194"/>
    </source>
</evidence>
<accession>A0A6J3M0P7</accession>
<feature type="region of interest" description="Disordered" evidence="6">
    <location>
        <begin position="86"/>
        <end position="165"/>
    </location>
</feature>
<proteinExistence type="predicted"/>
<evidence type="ECO:0000256" key="1">
    <source>
        <dbReference type="ARBA" id="ARBA00022603"/>
    </source>
</evidence>
<feature type="compositionally biased region" description="Acidic residues" evidence="6">
    <location>
        <begin position="156"/>
        <end position="165"/>
    </location>
</feature>
<dbReference type="InterPro" id="IPR000330">
    <property type="entry name" value="SNF2_N"/>
</dbReference>
<sequence>MTRAQAKKGGLKINDFFTKSPNIVVAAPTSKRKRAVSEESEASVEVPPRKTSRVTTSTSKAHHVPIAWVQLPTYDNTFLAAYEAEAHEPEIEDGRKNRHTTRQDRKAPQRHTPDRVDLSVLSLKEPTPPPPPPPEDGQRRSRRTSRKQIRYSEILLGDDDDEDENEEKIIAPRKIAKADAQCRHDSDFEGHSETEDDDDAQSSDVISEAESTPQTSEVPSEDETASKSKPKSKAKPKSASGESSTRTDRSTSRMNNLFTKPRGLDLSLPPLHRIEDIFADITEKAITEGYQKAVDDLQVRKRPFRVATMCSGTESPLLALRMIQKCLAATGRKVDETMIEHVFSAEIVPYKQAYIERNFAPNIIFRDITELTTALEHPEPVATTVYGAKVPVPKDIDFVIAGTSCVDFSRLNNHQKGLDGGESGDTWNAVLAFCRVFQPAIVLLENVKGAQWNVMLGDYEEIGYESIGAYVNSKDYYLPQTRQRGYMACFNQSLMAAGGKTSEVGARWLHLMAKFQRFASAPASSFLQSSSEGEVILDEPNTKEVDWEKCAVRQMAYRQDMKLGNARPITHWQESNTMLPPENSSRAWFKRQVQRVLDTIDCAHIRNALPDNGAYDSHFKTRIWDLSQNVDREKDSRQFGIVGCITPSGIFFVSDAGRALTAEELLSLQGIPLDEISFTTESPKEIQDLAGNAMSTPVVGCAIAAALIAASGTGLLGDYRTDEECVASSTNVTRKAKIVINKAEAQSFKSSEAEFDLNRILCGAAEASRMCYCEGAKGTAKSSIQKCADCDHTTCTACGGNPMHNYQAHSFVPRKSATQFEDELRALLPLRLKFKPEKVVDSLRPHHEQAYLNIVSAALVNDFWFDSVQRTYCWKATYVNRDSRLDFVIDGQQAEWWLYVNAPVNLSSKDKLRKWFDLPIARSQVLNSPLGDDWQWRLPNRTSTKATVTSSGKHVSSWWNRLGMPEFQGHDVPDRLSIVCQPGLLAEAVNGTYQYLPNCGKASNSLFKRISSENDGGDERPLFLFLDPTRVGDPIKDSFVFSHNMARLDYSEVRDVVANIDYAWRPWPYKQSAASVDIGTDHTWVSLDCGPATHDVQLEMKLYKSDDLNNLLQNTTCTEAIMVGSCSLPYVIDDQTVSPDDDKFFASQNGIFEALRRNLSGSQWTPLCFVDGVDTACQHGCAPDTPETRWRLNADEKLTPYDDPASAGIYERAIKARILPIFVEIRDSTLGLCVNPATLAHRAAARLIPTAADVRFQWRLVVDAQEIGGYTTRKPFQIQATTGIAPFAGSVGAVELFPKQRLALAWMKAQEAGTDFVLEEVADAEIPALGWRSEVRAECSVRIRGGICADHPGFGKTITSLALIESQYIDVGRLAIEADIVSHQQGTAAGLLPTAATLIVSPPHLVQQWEMEIKEKLGSSKNIIAIKTVKDLDKYAIADFKQAKIIVVNRKLFANDSYLARLAALAAIPAPITNSGRSFQKWMQYASEQIPKHLSVFKTHGATGLKEEVKTRFQDNIDSEIFQAAIPSRRLKGKAYAERAKGKPQKAVSSYSATIDPSSVGRPLFEMFYFNRLIVDEFHESDVKEMAHIVRLQADKRWGLSATPAMDDAYDVAQIARLLGISLRTGSSARGIMKKRNRDELKKDMTDFQLFEMMRHSPSDVQQSRVYEHAQKFLDVFVRQNVMDFDIPFKECLVPVVLDSSHRALYTELSQHLNSLDMQIKKVKVSKTGTQLERQKALMEDFSLSSTAEGVLSCKAAYSDATGLAEIIKRRENEVKTFLDEIPAVMRLAHSKEKGYFIKWLADIRGGSLGDAEATSQIIELAPAQAKADSKVTAVKRGQKANSDEMDDLGTGRVHTAKLNTLCKNLLISKRSERFVSNVKVIQEAPLEGKAQLCDSTECQRLLASNDRAVSAFCGHVICRSCFGHQEQSLSTACPAKGCSSSLYDYHLLWAQKMGGVETARKKHGGAKLGAAMDLLKEIGAKCEQAIVFVQFSNQLSEVEAALTAEGIPALVVHSDSEFQKIEEFKTSSSDTAVALVLNTADRTASGSNLQNANHVIFLSPLLKSSQYDYAATMAQAIGRVRRHGQKRDVQVHRLVALDTIDVDILEHRERRITALAEREQSLDKTQTTGRSSDPEKTQLIRDDKGRFSLQPRSWLTGSRNGQGVLTANGKGRVPGFEDFSSLVKFSGAYAEGDE</sequence>
<dbReference type="Pfam" id="PF00145">
    <property type="entry name" value="DNA_methylase"/>
    <property type="match status" value="1"/>
</dbReference>